<keyword evidence="8" id="KW-1185">Reference proteome</keyword>
<sequence>MRPTILLPLTAALAVLQAQGRPDLPPPPTAPPAAGAEAPDAARGRDAEAAPTLVKGTARILDVTQAHAKVRAALRGTDHAPRAQADAWIRPKGDGARVLARIRDLPPARDLGGDALTYVLWSISPAGKATNLGEVAPRHGRARIEADVEAQVFGLVVTAEPYFAVARPGDMAVLTLAGVDGPKGTPELAEAAFEQVHRPAQALGLAEGEVPGGDPKAPLDLQQARNAVRIARAAGAPTHAGTPFGRAEALLAQAEAPKGSARERALAAREAVRIAEDARDVACQGQEALRVAEAKREAEARVEAARLEAARAAESDAKARMQASQAQAEASQAQAEADQLRGRLREQLNSVLQTRETAKGLIVNMSGVLFKTGKAELTPAAREKLAKIAGILTAHRGLRIEAEGHTDSTGTEAFNRVLSEKRAEATRAFLVSQGVRPEAITSRGYGEASPIATNDTPQGRQENRRVELVVTMEKRP</sequence>
<dbReference type="PRINTS" id="PR01023">
    <property type="entry name" value="NAFLGMOTY"/>
</dbReference>
<proteinExistence type="predicted"/>
<evidence type="ECO:0000256" key="5">
    <source>
        <dbReference type="SAM" id="MobiDB-lite"/>
    </source>
</evidence>
<dbReference type="InterPro" id="IPR036737">
    <property type="entry name" value="OmpA-like_sf"/>
</dbReference>
<gene>
    <name evidence="7" type="ORF">METESE_25880</name>
</gene>
<evidence type="ECO:0000256" key="1">
    <source>
        <dbReference type="ARBA" id="ARBA00004442"/>
    </source>
</evidence>
<accession>A0AA48KE23</accession>
<name>A0AA48KE23_9BACT</name>
<evidence type="ECO:0000313" key="8">
    <source>
        <dbReference type="Proteomes" id="UP001228113"/>
    </source>
</evidence>
<dbReference type="PANTHER" id="PTHR30329">
    <property type="entry name" value="STATOR ELEMENT OF FLAGELLAR MOTOR COMPLEX"/>
    <property type="match status" value="1"/>
</dbReference>
<evidence type="ECO:0000259" key="6">
    <source>
        <dbReference type="PROSITE" id="PS51123"/>
    </source>
</evidence>
<feature type="compositionally biased region" description="Polar residues" evidence="5">
    <location>
        <begin position="451"/>
        <end position="460"/>
    </location>
</feature>
<evidence type="ECO:0000313" key="7">
    <source>
        <dbReference type="EMBL" id="BDU77630.1"/>
    </source>
</evidence>
<keyword evidence="3" id="KW-0998">Cell outer membrane</keyword>
<evidence type="ECO:0000256" key="3">
    <source>
        <dbReference type="ARBA" id="ARBA00023237"/>
    </source>
</evidence>
<dbReference type="EMBL" id="AP027081">
    <property type="protein sequence ID" value="BDU77630.1"/>
    <property type="molecule type" value="Genomic_DNA"/>
</dbReference>
<dbReference type="InterPro" id="IPR006665">
    <property type="entry name" value="OmpA-like"/>
</dbReference>
<dbReference type="PROSITE" id="PS01068">
    <property type="entry name" value="OMPA_1"/>
    <property type="match status" value="1"/>
</dbReference>
<feature type="compositionally biased region" description="Low complexity" evidence="5">
    <location>
        <begin position="320"/>
        <end position="336"/>
    </location>
</feature>
<dbReference type="InterPro" id="IPR006690">
    <property type="entry name" value="OMPA-like_CS"/>
</dbReference>
<protein>
    <recommendedName>
        <fullName evidence="6">OmpA-like domain-containing protein</fullName>
    </recommendedName>
</protein>
<dbReference type="PROSITE" id="PS51123">
    <property type="entry name" value="OMPA_2"/>
    <property type="match status" value="1"/>
</dbReference>
<dbReference type="RefSeq" id="WP_316410364.1">
    <property type="nucleotide sequence ID" value="NZ_AP027081.1"/>
</dbReference>
<feature type="region of interest" description="Disordered" evidence="5">
    <location>
        <begin position="19"/>
        <end position="48"/>
    </location>
</feature>
<organism evidence="7 8">
    <name type="scientific">Mesoterricola sediminis</name>
    <dbReference type="NCBI Taxonomy" id="2927980"/>
    <lineage>
        <taxon>Bacteria</taxon>
        <taxon>Pseudomonadati</taxon>
        <taxon>Acidobacteriota</taxon>
        <taxon>Holophagae</taxon>
        <taxon>Holophagales</taxon>
        <taxon>Holophagaceae</taxon>
        <taxon>Mesoterricola</taxon>
    </lineage>
</organism>
<evidence type="ECO:0000256" key="4">
    <source>
        <dbReference type="PROSITE-ProRule" id="PRU00473"/>
    </source>
</evidence>
<dbReference type="Gene3D" id="3.30.1330.60">
    <property type="entry name" value="OmpA-like domain"/>
    <property type="match status" value="1"/>
</dbReference>
<dbReference type="SUPFAM" id="SSF103088">
    <property type="entry name" value="OmpA-like"/>
    <property type="match status" value="1"/>
</dbReference>
<dbReference type="InterPro" id="IPR006664">
    <property type="entry name" value="OMP_bac"/>
</dbReference>
<reference evidence="7" key="1">
    <citation type="journal article" date="2023" name="Int. J. Syst. Evol. Microbiol.">
        <title>Mesoterricola silvestris gen. nov., sp. nov., Mesoterricola sediminis sp. nov., Geothrix oryzae sp. nov., Geothrix edaphica sp. nov., Geothrix rubra sp. nov., and Geothrix limicola sp. nov., six novel members of Acidobacteriota isolated from soils.</title>
        <authorList>
            <person name="Itoh H."/>
            <person name="Sugisawa Y."/>
            <person name="Mise K."/>
            <person name="Xu Z."/>
            <person name="Kuniyasu M."/>
            <person name="Ushijima N."/>
            <person name="Kawano K."/>
            <person name="Kobayashi E."/>
            <person name="Shiratori Y."/>
            <person name="Masuda Y."/>
            <person name="Senoo K."/>
        </authorList>
    </citation>
    <scope>NUCLEOTIDE SEQUENCE</scope>
    <source>
        <strain evidence="7">W786</strain>
    </source>
</reference>
<dbReference type="AlphaFoldDB" id="A0AA48KE23"/>
<dbReference type="PANTHER" id="PTHR30329:SF21">
    <property type="entry name" value="LIPOPROTEIN YIAD-RELATED"/>
    <property type="match status" value="1"/>
</dbReference>
<feature type="region of interest" description="Disordered" evidence="5">
    <location>
        <begin position="442"/>
        <end position="464"/>
    </location>
</feature>
<feature type="region of interest" description="Disordered" evidence="5">
    <location>
        <begin position="316"/>
        <end position="336"/>
    </location>
</feature>
<evidence type="ECO:0000256" key="2">
    <source>
        <dbReference type="ARBA" id="ARBA00023136"/>
    </source>
</evidence>
<dbReference type="GO" id="GO:0009279">
    <property type="term" value="C:cell outer membrane"/>
    <property type="evidence" value="ECO:0007669"/>
    <property type="project" value="UniProtKB-SubCell"/>
</dbReference>
<dbReference type="CDD" id="cd07185">
    <property type="entry name" value="OmpA_C-like"/>
    <property type="match status" value="1"/>
</dbReference>
<keyword evidence="2 4" id="KW-0472">Membrane</keyword>
<dbReference type="InterPro" id="IPR050330">
    <property type="entry name" value="Bact_OuterMem_StrucFunc"/>
</dbReference>
<feature type="domain" description="OmpA-like" evidence="6">
    <location>
        <begin position="357"/>
        <end position="474"/>
    </location>
</feature>
<dbReference type="Proteomes" id="UP001228113">
    <property type="component" value="Chromosome"/>
</dbReference>
<dbReference type="KEGG" id="msea:METESE_25880"/>
<dbReference type="PRINTS" id="PR01021">
    <property type="entry name" value="OMPADOMAIN"/>
</dbReference>
<dbReference type="Pfam" id="PF00691">
    <property type="entry name" value="OmpA"/>
    <property type="match status" value="1"/>
</dbReference>
<comment type="subcellular location">
    <subcellularLocation>
        <location evidence="1">Cell outer membrane</location>
    </subcellularLocation>
</comment>